<feature type="non-terminal residue" evidence="1">
    <location>
        <position position="1"/>
    </location>
</feature>
<dbReference type="InterPro" id="IPR016181">
    <property type="entry name" value="Acyl_CoA_acyltransferase"/>
</dbReference>
<reference evidence="2" key="1">
    <citation type="submission" date="2022-10" db="EMBL/GenBank/DDBJ databases">
        <title>Genome assembly of Pristionchus species.</title>
        <authorList>
            <person name="Yoshida K."/>
            <person name="Sommer R.J."/>
        </authorList>
    </citation>
    <scope>NUCLEOTIDE SEQUENCE [LARGE SCALE GENOMIC DNA]</scope>
    <source>
        <strain evidence="2">RS5460</strain>
    </source>
</reference>
<dbReference type="EMBL" id="BTRK01000004">
    <property type="protein sequence ID" value="GMR48637.1"/>
    <property type="molecule type" value="Genomic_DNA"/>
</dbReference>
<organism evidence="1 2">
    <name type="scientific">Pristionchus mayeri</name>
    <dbReference type="NCBI Taxonomy" id="1317129"/>
    <lineage>
        <taxon>Eukaryota</taxon>
        <taxon>Metazoa</taxon>
        <taxon>Ecdysozoa</taxon>
        <taxon>Nematoda</taxon>
        <taxon>Chromadorea</taxon>
        <taxon>Rhabditida</taxon>
        <taxon>Rhabditina</taxon>
        <taxon>Diplogasteromorpha</taxon>
        <taxon>Diplogasteroidea</taxon>
        <taxon>Neodiplogasteridae</taxon>
        <taxon>Pristionchus</taxon>
    </lineage>
</organism>
<keyword evidence="2" id="KW-1185">Reference proteome</keyword>
<accession>A0AAN5CQL5</accession>
<dbReference type="Proteomes" id="UP001328107">
    <property type="component" value="Unassembled WGS sequence"/>
</dbReference>
<name>A0AAN5CQL5_9BILA</name>
<sequence>FLISSSMVPGAITSLLVAAPNLSPSSSMTVPQAYAEAVSKLPDLQEVLQQQRPWMSGQPFQMKDGAISDAPKGAGDPWRGAYSNHGFWFKLELGDQRMFDKLVARSFDEDEFLMRYEHLNELKAVHGDDVDFLLAANQRGDLIGGVVRGGDTVVVHYMREEYRHSGIGSILLKELISRASGKSLKITLNSPLYRSIDRFGAFRAAVGTKLEHVTVTNPSGLEAIAQPAYRILADIDWDAVGKLLNQSGVTVAANVWAKDGQLTVVGDEKGNVKGVVRVTEAAGGYVKRLVVGPLIGDSTEYAEAALHAALKPIQNETTDYPWNPDVHSLKRRTLHFRVPKENKEIMNILRKFAGEGKVEVRRTEYQMFSMGSSVFDAGKTFAAEISH</sequence>
<evidence type="ECO:0000313" key="1">
    <source>
        <dbReference type="EMBL" id="GMR48637.1"/>
    </source>
</evidence>
<dbReference type="AlphaFoldDB" id="A0AAN5CQL5"/>
<gene>
    <name evidence="1" type="ORF">PMAYCL1PPCAC_18832</name>
</gene>
<evidence type="ECO:0000313" key="2">
    <source>
        <dbReference type="Proteomes" id="UP001328107"/>
    </source>
</evidence>
<protein>
    <submittedName>
        <fullName evidence="1">Uncharacterized protein</fullName>
    </submittedName>
</protein>
<comment type="caution">
    <text evidence="1">The sequence shown here is derived from an EMBL/GenBank/DDBJ whole genome shotgun (WGS) entry which is preliminary data.</text>
</comment>
<proteinExistence type="predicted"/>
<dbReference type="SUPFAM" id="SSF55729">
    <property type="entry name" value="Acyl-CoA N-acyltransferases (Nat)"/>
    <property type="match status" value="1"/>
</dbReference>